<evidence type="ECO:0000313" key="4">
    <source>
        <dbReference type="EMBL" id="KAK3387319.1"/>
    </source>
</evidence>
<feature type="transmembrane region" description="Helical" evidence="2">
    <location>
        <begin position="70"/>
        <end position="92"/>
    </location>
</feature>
<proteinExistence type="predicted"/>
<accession>A0AAE0NTB6</accession>
<evidence type="ECO:0000256" key="3">
    <source>
        <dbReference type="SAM" id="SignalP"/>
    </source>
</evidence>
<evidence type="ECO:0000313" key="5">
    <source>
        <dbReference type="Proteomes" id="UP001285441"/>
    </source>
</evidence>
<dbReference type="EMBL" id="JAULSW010000003">
    <property type="protein sequence ID" value="KAK3387319.1"/>
    <property type="molecule type" value="Genomic_DNA"/>
</dbReference>
<comment type="caution">
    <text evidence="4">The sequence shown here is derived from an EMBL/GenBank/DDBJ whole genome shotgun (WGS) entry which is preliminary data.</text>
</comment>
<evidence type="ECO:0008006" key="6">
    <source>
        <dbReference type="Google" id="ProtNLM"/>
    </source>
</evidence>
<feature type="chain" id="PRO_5042063654" description="Tetraspanin" evidence="3">
    <location>
        <begin position="18"/>
        <end position="296"/>
    </location>
</feature>
<keyword evidence="2" id="KW-0472">Membrane</keyword>
<feature type="compositionally biased region" description="Basic and acidic residues" evidence="1">
    <location>
        <begin position="285"/>
        <end position="296"/>
    </location>
</feature>
<feature type="signal peptide" evidence="3">
    <location>
        <begin position="1"/>
        <end position="17"/>
    </location>
</feature>
<evidence type="ECO:0000256" key="2">
    <source>
        <dbReference type="SAM" id="Phobius"/>
    </source>
</evidence>
<dbReference type="AlphaFoldDB" id="A0AAE0NTB6"/>
<feature type="compositionally biased region" description="Acidic residues" evidence="1">
    <location>
        <begin position="251"/>
        <end position="260"/>
    </location>
</feature>
<organism evidence="4 5">
    <name type="scientific">Podospora didyma</name>
    <dbReference type="NCBI Taxonomy" id="330526"/>
    <lineage>
        <taxon>Eukaryota</taxon>
        <taxon>Fungi</taxon>
        <taxon>Dikarya</taxon>
        <taxon>Ascomycota</taxon>
        <taxon>Pezizomycotina</taxon>
        <taxon>Sordariomycetes</taxon>
        <taxon>Sordariomycetidae</taxon>
        <taxon>Sordariales</taxon>
        <taxon>Podosporaceae</taxon>
        <taxon>Podospora</taxon>
    </lineage>
</organism>
<name>A0AAE0NTB6_9PEZI</name>
<keyword evidence="5" id="KW-1185">Reference proteome</keyword>
<keyword evidence="2" id="KW-1133">Transmembrane helix</keyword>
<feature type="compositionally biased region" description="Basic and acidic residues" evidence="1">
    <location>
        <begin position="261"/>
        <end position="270"/>
    </location>
</feature>
<protein>
    <recommendedName>
        <fullName evidence="6">Tetraspanin</fullName>
    </recommendedName>
</protein>
<reference evidence="4" key="2">
    <citation type="submission" date="2023-06" db="EMBL/GenBank/DDBJ databases">
        <authorList>
            <consortium name="Lawrence Berkeley National Laboratory"/>
            <person name="Haridas S."/>
            <person name="Hensen N."/>
            <person name="Bonometti L."/>
            <person name="Westerberg I."/>
            <person name="Brannstrom I.O."/>
            <person name="Guillou S."/>
            <person name="Cros-Aarteil S."/>
            <person name="Calhoun S."/>
            <person name="Kuo A."/>
            <person name="Mondo S."/>
            <person name="Pangilinan J."/>
            <person name="Riley R."/>
            <person name="LaButti K."/>
            <person name="Andreopoulos B."/>
            <person name="Lipzen A."/>
            <person name="Chen C."/>
            <person name="Yanf M."/>
            <person name="Daum C."/>
            <person name="Ng V."/>
            <person name="Clum A."/>
            <person name="Steindorff A."/>
            <person name="Ohm R."/>
            <person name="Martin F."/>
            <person name="Silar P."/>
            <person name="Natvig D."/>
            <person name="Lalanne C."/>
            <person name="Gautier V."/>
            <person name="Ament-velasquez S.L."/>
            <person name="Kruys A."/>
            <person name="Hutchinson M.I."/>
            <person name="Powell A.J."/>
            <person name="Barry K."/>
            <person name="Miller A.N."/>
            <person name="Grigoriev I.V."/>
            <person name="Debuchy R."/>
            <person name="Gladieux P."/>
            <person name="Thoren M.H."/>
            <person name="Johannesson H."/>
        </authorList>
    </citation>
    <scope>NUCLEOTIDE SEQUENCE</scope>
    <source>
        <strain evidence="4">CBS 232.78</strain>
    </source>
</reference>
<feature type="region of interest" description="Disordered" evidence="1">
    <location>
        <begin position="248"/>
        <end position="296"/>
    </location>
</feature>
<gene>
    <name evidence="4" type="ORF">B0H63DRAFT_469781</name>
</gene>
<reference evidence="4" key="1">
    <citation type="journal article" date="2023" name="Mol. Phylogenet. Evol.">
        <title>Genome-scale phylogeny and comparative genomics of the fungal order Sordariales.</title>
        <authorList>
            <person name="Hensen N."/>
            <person name="Bonometti L."/>
            <person name="Westerberg I."/>
            <person name="Brannstrom I.O."/>
            <person name="Guillou S."/>
            <person name="Cros-Aarteil S."/>
            <person name="Calhoun S."/>
            <person name="Haridas S."/>
            <person name="Kuo A."/>
            <person name="Mondo S."/>
            <person name="Pangilinan J."/>
            <person name="Riley R."/>
            <person name="LaButti K."/>
            <person name="Andreopoulos B."/>
            <person name="Lipzen A."/>
            <person name="Chen C."/>
            <person name="Yan M."/>
            <person name="Daum C."/>
            <person name="Ng V."/>
            <person name="Clum A."/>
            <person name="Steindorff A."/>
            <person name="Ohm R.A."/>
            <person name="Martin F."/>
            <person name="Silar P."/>
            <person name="Natvig D.O."/>
            <person name="Lalanne C."/>
            <person name="Gautier V."/>
            <person name="Ament-Velasquez S.L."/>
            <person name="Kruys A."/>
            <person name="Hutchinson M.I."/>
            <person name="Powell A.J."/>
            <person name="Barry K."/>
            <person name="Miller A.N."/>
            <person name="Grigoriev I.V."/>
            <person name="Debuchy R."/>
            <person name="Gladieux P."/>
            <person name="Hiltunen Thoren M."/>
            <person name="Johannesson H."/>
        </authorList>
    </citation>
    <scope>NUCLEOTIDE SEQUENCE</scope>
    <source>
        <strain evidence="4">CBS 232.78</strain>
    </source>
</reference>
<dbReference type="Proteomes" id="UP001285441">
    <property type="component" value="Unassembled WGS sequence"/>
</dbReference>
<keyword evidence="2" id="KW-0812">Transmembrane</keyword>
<evidence type="ECO:0000256" key="1">
    <source>
        <dbReference type="SAM" id="MobiDB-lite"/>
    </source>
</evidence>
<feature type="transmembrane region" description="Helical" evidence="2">
    <location>
        <begin position="27"/>
        <end position="49"/>
    </location>
</feature>
<sequence length="296" mass="32040">MALTWLALYPLAILALAGVAIYEHIQTVHLSLPVSPVLTFMTILLPLLAAINTLSLPSLLQRAKSSASHYLLPVALQAGSLILTTILGTLLATDAIPSPVRECVLESKWKHLWQSHDGDHIRRIQDALDCCGFRTVKDMAWPFPVGSHPDDAVSCVARFGRTAACKAPWEEALQRATGVDLAVVLAVAVLQGVGLLLTKVLASSRNGDNEPWWRRVLGWWFTRLGGGGDGDLEGRRRRPLLVGMMGSGADGVEEVGDSDDEAYRGGDGQRRRGTNGYGGTGPRVEPSHEDPWRANE</sequence>
<keyword evidence="3" id="KW-0732">Signal</keyword>